<dbReference type="AlphaFoldDB" id="A0A8C4X3W0"/>
<dbReference type="SUPFAM" id="SSF54076">
    <property type="entry name" value="RNase A-like"/>
    <property type="match status" value="1"/>
</dbReference>
<name>A0A8C4X3W0_ERPCA</name>
<keyword evidence="1" id="KW-1133">Transmembrane helix</keyword>
<sequence length="163" mass="18948">KYFYSCSLLLIAIYFALSLYNLLPSLYINTECCCEFYANNYERFLNRHQLTSIDDKNQHFNTEMKTRCIPTDGRPMNSFVKATENQLRGICGKVNNVYCISTKKFMLYNVKCEDKGYYNDKAMIIKEAQIVVTCEKSKGSNDILPVHFDCSYLSLHRVAPCTY</sequence>
<accession>A0A8C4X3W0</accession>
<keyword evidence="4" id="KW-1185">Reference proteome</keyword>
<dbReference type="InterPro" id="IPR023412">
    <property type="entry name" value="RNaseA_domain"/>
</dbReference>
<reference evidence="3" key="3">
    <citation type="submission" date="2025-09" db="UniProtKB">
        <authorList>
            <consortium name="Ensembl"/>
        </authorList>
    </citation>
    <scope>IDENTIFICATION</scope>
</reference>
<proteinExistence type="predicted"/>
<dbReference type="Ensembl" id="ENSECRT00000002908.1">
    <property type="protein sequence ID" value="ENSECRP00000002862.1"/>
    <property type="gene ID" value="ENSECRG00000001953.1"/>
</dbReference>
<feature type="domain" description="Ribonuclease A-domain" evidence="2">
    <location>
        <begin position="37"/>
        <end position="152"/>
    </location>
</feature>
<feature type="transmembrane region" description="Helical" evidence="1">
    <location>
        <begin position="7"/>
        <end position="27"/>
    </location>
</feature>
<organism evidence="3 4">
    <name type="scientific">Erpetoichthys calabaricus</name>
    <name type="common">Rope fish</name>
    <name type="synonym">Calamoichthys calabaricus</name>
    <dbReference type="NCBI Taxonomy" id="27687"/>
    <lineage>
        <taxon>Eukaryota</taxon>
        <taxon>Metazoa</taxon>
        <taxon>Chordata</taxon>
        <taxon>Craniata</taxon>
        <taxon>Vertebrata</taxon>
        <taxon>Euteleostomi</taxon>
        <taxon>Actinopterygii</taxon>
        <taxon>Polypteriformes</taxon>
        <taxon>Polypteridae</taxon>
        <taxon>Erpetoichthys</taxon>
    </lineage>
</organism>
<reference evidence="3" key="1">
    <citation type="submission" date="2021-06" db="EMBL/GenBank/DDBJ databases">
        <authorList>
            <consortium name="Wellcome Sanger Institute Data Sharing"/>
        </authorList>
    </citation>
    <scope>NUCLEOTIDE SEQUENCE [LARGE SCALE GENOMIC DNA]</scope>
</reference>
<dbReference type="SMART" id="SM00092">
    <property type="entry name" value="RNAse_Pc"/>
    <property type="match status" value="1"/>
</dbReference>
<protein>
    <recommendedName>
        <fullName evidence="2">Ribonuclease A-domain domain-containing protein</fullName>
    </recommendedName>
</protein>
<dbReference type="Proteomes" id="UP000694620">
    <property type="component" value="Chromosome 5"/>
</dbReference>
<keyword evidence="1" id="KW-0472">Membrane</keyword>
<dbReference type="InterPro" id="IPR036816">
    <property type="entry name" value="RNaseA-like_dom_sf"/>
</dbReference>
<dbReference type="GeneTree" id="ENSGT00980000202162"/>
<keyword evidence="1" id="KW-0812">Transmembrane</keyword>
<evidence type="ECO:0000313" key="3">
    <source>
        <dbReference type="Ensembl" id="ENSECRP00000002862.1"/>
    </source>
</evidence>
<evidence type="ECO:0000256" key="1">
    <source>
        <dbReference type="SAM" id="Phobius"/>
    </source>
</evidence>
<evidence type="ECO:0000313" key="4">
    <source>
        <dbReference type="Proteomes" id="UP000694620"/>
    </source>
</evidence>
<evidence type="ECO:0000259" key="2">
    <source>
        <dbReference type="SMART" id="SM00092"/>
    </source>
</evidence>
<dbReference type="Gene3D" id="3.10.130.10">
    <property type="entry name" value="Ribonuclease A-like domain"/>
    <property type="match status" value="1"/>
</dbReference>
<reference evidence="3" key="2">
    <citation type="submission" date="2025-08" db="UniProtKB">
        <authorList>
            <consortium name="Ensembl"/>
        </authorList>
    </citation>
    <scope>IDENTIFICATION</scope>
</reference>